<comment type="caution">
    <text evidence="5">The sequence shown here is derived from an EMBL/GenBank/DDBJ whole genome shotgun (WGS) entry which is preliminary data.</text>
</comment>
<dbReference type="RefSeq" id="WP_224140710.1">
    <property type="nucleotide sequence ID" value="NZ_JAIQUM010000050.1"/>
</dbReference>
<dbReference type="NCBIfam" id="NF005797">
    <property type="entry name" value="PRK07638.1"/>
    <property type="match status" value="1"/>
</dbReference>
<feature type="domain" description="AMP-dependent synthetase/ligase" evidence="3">
    <location>
        <begin position="9"/>
        <end position="347"/>
    </location>
</feature>
<dbReference type="EMBL" id="JAIQUM010000050">
    <property type="protein sequence ID" value="MBZ5752248.1"/>
    <property type="molecule type" value="Genomic_DNA"/>
</dbReference>
<dbReference type="Pfam" id="PF13193">
    <property type="entry name" value="AMP-binding_C"/>
    <property type="match status" value="1"/>
</dbReference>
<sequence length="487" mass="55744">MGITSTYAEHAKNTPNKIAIQTYNQKLNYLEWHEQVGKTAKWFHSLPSTNKTIGIYLPNGIPFLQLFAGASAAGWVAVPFDLKWKETELHNRINLSSPSLLITTQDMYQKLRKIYPNVMLWEDCLKKIKQECFTESGMIDGDLPFYMGFTSGSTGNPKAFIRSHTSWVESFQCNRVDLQIEEFDHVLIPGTMIHSHFLYGAISTLFLGGTVYVLEKFSPTQTLSFMHTYPISVVYLVPTMIEALLKEDDLIEKPVKMVSSGAKWEDDSKRRMRKKFPYLSLYELFGASELSFITVLTDQQHKQKPESVGKPCLNVDIQIRCSNQQLAKPNEIGKIYVKSNMMFMGYLHANHQTLQSIEDENGWITVHDMGYLDEDGYLYISGRENQMILYGGINIFPEEIETVLSSHKNVNMVAVVGIVDSYWGQMITAVVKGSASKKELRGLCRKKLASYKVPRKWYFVEEMPLMSSGKIDRVQIKEMIERKLVRL</sequence>
<evidence type="ECO:0000256" key="2">
    <source>
        <dbReference type="ARBA" id="ARBA00022598"/>
    </source>
</evidence>
<dbReference type="Gene3D" id="3.30.300.30">
    <property type="match status" value="1"/>
</dbReference>
<dbReference type="InterPro" id="IPR025110">
    <property type="entry name" value="AMP-bd_C"/>
</dbReference>
<keyword evidence="6" id="KW-1185">Reference proteome</keyword>
<gene>
    <name evidence="5" type="ORF">K9V48_18820</name>
</gene>
<keyword evidence="2" id="KW-0436">Ligase</keyword>
<dbReference type="InterPro" id="IPR045851">
    <property type="entry name" value="AMP-bd_C_sf"/>
</dbReference>
<evidence type="ECO:0000256" key="1">
    <source>
        <dbReference type="ARBA" id="ARBA00006432"/>
    </source>
</evidence>
<dbReference type="InterPro" id="IPR020845">
    <property type="entry name" value="AMP-binding_CS"/>
</dbReference>
<dbReference type="Gene3D" id="3.40.50.12780">
    <property type="entry name" value="N-terminal domain of ligase-like"/>
    <property type="match status" value="1"/>
</dbReference>
<name>A0ABS7UVD3_9BACI</name>
<dbReference type="Proteomes" id="UP001165287">
    <property type="component" value="Unassembled WGS sequence"/>
</dbReference>
<dbReference type="PROSITE" id="PS00455">
    <property type="entry name" value="AMP_BINDING"/>
    <property type="match status" value="1"/>
</dbReference>
<feature type="domain" description="AMP-binding enzyme C-terminal" evidence="4">
    <location>
        <begin position="399"/>
        <end position="470"/>
    </location>
</feature>
<evidence type="ECO:0000313" key="6">
    <source>
        <dbReference type="Proteomes" id="UP001165287"/>
    </source>
</evidence>
<proteinExistence type="inferred from homology"/>
<dbReference type="PANTHER" id="PTHR43201">
    <property type="entry name" value="ACYL-COA SYNTHETASE"/>
    <property type="match status" value="1"/>
</dbReference>
<reference evidence="5" key="1">
    <citation type="submission" date="2024-05" db="EMBL/GenBank/DDBJ databases">
        <title>Metabacillus sp. nov., isolated from the rhizosphere soil of tomato plants.</title>
        <authorList>
            <person name="Ma R."/>
        </authorList>
    </citation>
    <scope>NUCLEOTIDE SEQUENCE</scope>
    <source>
        <strain evidence="5">DBTR6</strain>
    </source>
</reference>
<evidence type="ECO:0000259" key="4">
    <source>
        <dbReference type="Pfam" id="PF13193"/>
    </source>
</evidence>
<accession>A0ABS7UVD3</accession>
<evidence type="ECO:0000259" key="3">
    <source>
        <dbReference type="Pfam" id="PF00501"/>
    </source>
</evidence>
<evidence type="ECO:0000313" key="5">
    <source>
        <dbReference type="EMBL" id="MBZ5752248.1"/>
    </source>
</evidence>
<dbReference type="SUPFAM" id="SSF56801">
    <property type="entry name" value="Acetyl-CoA synthetase-like"/>
    <property type="match status" value="1"/>
</dbReference>
<dbReference type="PANTHER" id="PTHR43201:SF5">
    <property type="entry name" value="MEDIUM-CHAIN ACYL-COA LIGASE ACSF2, MITOCHONDRIAL"/>
    <property type="match status" value="1"/>
</dbReference>
<dbReference type="InterPro" id="IPR000873">
    <property type="entry name" value="AMP-dep_synth/lig_dom"/>
</dbReference>
<protein>
    <submittedName>
        <fullName evidence="5">AMP-binding protein</fullName>
    </submittedName>
</protein>
<organism evidence="5 6">
    <name type="scientific">Metabacillus rhizolycopersici</name>
    <dbReference type="NCBI Taxonomy" id="2875709"/>
    <lineage>
        <taxon>Bacteria</taxon>
        <taxon>Bacillati</taxon>
        <taxon>Bacillota</taxon>
        <taxon>Bacilli</taxon>
        <taxon>Bacillales</taxon>
        <taxon>Bacillaceae</taxon>
        <taxon>Metabacillus</taxon>
    </lineage>
</organism>
<dbReference type="InterPro" id="IPR042099">
    <property type="entry name" value="ANL_N_sf"/>
</dbReference>
<dbReference type="Pfam" id="PF00501">
    <property type="entry name" value="AMP-binding"/>
    <property type="match status" value="1"/>
</dbReference>
<comment type="similarity">
    <text evidence="1">Belongs to the ATP-dependent AMP-binding enzyme family.</text>
</comment>